<feature type="transmembrane region" description="Helical" evidence="1">
    <location>
        <begin position="42"/>
        <end position="60"/>
    </location>
</feature>
<dbReference type="AlphaFoldDB" id="A0AB37ADM7"/>
<keyword evidence="1" id="KW-0812">Transmembrane</keyword>
<evidence type="ECO:0000313" key="2">
    <source>
        <dbReference type="EMBL" id="PQH53442.1"/>
    </source>
</evidence>
<name>A0AB37ADM7_ACIBA</name>
<dbReference type="Proteomes" id="UP000239276">
    <property type="component" value="Unassembled WGS sequence"/>
</dbReference>
<evidence type="ECO:0000256" key="1">
    <source>
        <dbReference type="SAM" id="Phobius"/>
    </source>
</evidence>
<evidence type="ECO:0000313" key="3">
    <source>
        <dbReference type="Proteomes" id="UP000239276"/>
    </source>
</evidence>
<protein>
    <submittedName>
        <fullName evidence="2">Uncharacterized protein</fullName>
    </submittedName>
</protein>
<reference evidence="2 3" key="1">
    <citation type="journal article" date="2018" name="J. Antimicrob. Chemother.">
        <title>Phylogenomics of colistin-susceptible and resistant XDR Acinetobacter baumannii.</title>
        <authorList>
            <person name="Mustapha M."/>
            <person name="Li B."/>
            <person name="Pacey M.P."/>
            <person name="Mettus R.T."/>
            <person name="McElheny C.L."/>
            <person name="Ernst R.K."/>
            <person name="Cooper V.S."/>
            <person name="Doi Y."/>
        </authorList>
    </citation>
    <scope>NUCLEOTIDE SEQUENCE [LARGE SCALE GENOMIC DNA]</scope>
    <source>
        <strain evidence="2 3">R20</strain>
    </source>
</reference>
<organism evidence="2 3">
    <name type="scientific">Acinetobacter baumannii</name>
    <dbReference type="NCBI Taxonomy" id="470"/>
    <lineage>
        <taxon>Bacteria</taxon>
        <taxon>Pseudomonadati</taxon>
        <taxon>Pseudomonadota</taxon>
        <taxon>Gammaproteobacteria</taxon>
        <taxon>Moraxellales</taxon>
        <taxon>Moraxellaceae</taxon>
        <taxon>Acinetobacter</taxon>
        <taxon>Acinetobacter calcoaceticus/baumannii complex</taxon>
    </lineage>
</organism>
<keyword evidence="1" id="KW-0472">Membrane</keyword>
<keyword evidence="1" id="KW-1133">Transmembrane helix</keyword>
<comment type="caution">
    <text evidence="2">The sequence shown here is derived from an EMBL/GenBank/DDBJ whole genome shotgun (WGS) entry which is preliminary data.</text>
</comment>
<feature type="transmembrane region" description="Helical" evidence="1">
    <location>
        <begin position="20"/>
        <end position="36"/>
    </location>
</feature>
<dbReference type="EMBL" id="PUDN01000025">
    <property type="protein sequence ID" value="PQH53442.1"/>
    <property type="molecule type" value="Genomic_DNA"/>
</dbReference>
<gene>
    <name evidence="2" type="ORF">C5U34_08225</name>
</gene>
<sequence>MQLERFIDREPKQFAYFHRLMGYSILSLILVIYAFTSPNTNYQIYIPPFFLFLLFVSSKLEHWLQYQFDKKTQKSVFFLQ</sequence>
<proteinExistence type="predicted"/>
<accession>A0AB37ADM7</accession>